<evidence type="ECO:0000256" key="1">
    <source>
        <dbReference type="SAM" id="MobiDB-lite"/>
    </source>
</evidence>
<name>A0A8J3FBW2_9ACTN</name>
<dbReference type="EMBL" id="BMQB01000006">
    <property type="protein sequence ID" value="GGJ97719.1"/>
    <property type="molecule type" value="Genomic_DNA"/>
</dbReference>
<organism evidence="3 4">
    <name type="scientific">Pilimelia anulata</name>
    <dbReference type="NCBI Taxonomy" id="53371"/>
    <lineage>
        <taxon>Bacteria</taxon>
        <taxon>Bacillati</taxon>
        <taxon>Actinomycetota</taxon>
        <taxon>Actinomycetes</taxon>
        <taxon>Micromonosporales</taxon>
        <taxon>Micromonosporaceae</taxon>
        <taxon>Pilimelia</taxon>
    </lineage>
</organism>
<proteinExistence type="predicted"/>
<dbReference type="AlphaFoldDB" id="A0A8J3FBW2"/>
<gene>
    <name evidence="3" type="ORF">GCM10010123_29700</name>
</gene>
<dbReference type="Proteomes" id="UP000649739">
    <property type="component" value="Unassembled WGS sequence"/>
</dbReference>
<feature type="compositionally biased region" description="Gly residues" evidence="1">
    <location>
        <begin position="141"/>
        <end position="152"/>
    </location>
</feature>
<evidence type="ECO:0008006" key="5">
    <source>
        <dbReference type="Google" id="ProtNLM"/>
    </source>
</evidence>
<accession>A0A8J3FBW2</accession>
<evidence type="ECO:0000256" key="2">
    <source>
        <dbReference type="SAM" id="SignalP"/>
    </source>
</evidence>
<sequence length="267" mass="24993">MTRSTHRRAAGLLAGVATLALTGCSAGQVTETARKKPAVGGGGAAVTVGDGELSVRDALVLYGTLAGYPAGGAAPLAVSVFNDTPEAVTVKVSVDSAAADPAAQVIGAGGVELVRGTVATAPAATPDAHGSAEPGAHGSTPAGGAGHGGTAGGRAAPTGAPSATAVGPGAPSATAVAPGASPSARPGGTGGGATIDLPAWGFLNLGAAQGQYLSITGLAAPLKAGMSVPLRFTFSNGTVLPVVAPVGSPLTPLPRATADHGGESGGH</sequence>
<reference evidence="3" key="2">
    <citation type="submission" date="2020-09" db="EMBL/GenBank/DDBJ databases">
        <authorList>
            <person name="Sun Q."/>
            <person name="Ohkuma M."/>
        </authorList>
    </citation>
    <scope>NUCLEOTIDE SEQUENCE</scope>
    <source>
        <strain evidence="3">JCM 3090</strain>
    </source>
</reference>
<feature type="region of interest" description="Disordered" evidence="1">
    <location>
        <begin position="123"/>
        <end position="190"/>
    </location>
</feature>
<evidence type="ECO:0000313" key="4">
    <source>
        <dbReference type="Proteomes" id="UP000649739"/>
    </source>
</evidence>
<feature type="signal peptide" evidence="2">
    <location>
        <begin position="1"/>
        <end position="26"/>
    </location>
</feature>
<comment type="caution">
    <text evidence="3">The sequence shown here is derived from an EMBL/GenBank/DDBJ whole genome shotgun (WGS) entry which is preliminary data.</text>
</comment>
<dbReference type="InterPro" id="IPR036182">
    <property type="entry name" value="PCuAC_sf"/>
</dbReference>
<feature type="chain" id="PRO_5035227631" description="Copper chaperone PCu(A)C" evidence="2">
    <location>
        <begin position="27"/>
        <end position="267"/>
    </location>
</feature>
<dbReference type="RefSeq" id="WP_189170745.1">
    <property type="nucleotide sequence ID" value="NZ_BMQB01000006.1"/>
</dbReference>
<dbReference type="Gene3D" id="2.60.40.1890">
    <property type="entry name" value="PCu(A)C copper chaperone"/>
    <property type="match status" value="1"/>
</dbReference>
<feature type="compositionally biased region" description="Low complexity" evidence="1">
    <location>
        <begin position="123"/>
        <end position="140"/>
    </location>
</feature>
<feature type="compositionally biased region" description="Low complexity" evidence="1">
    <location>
        <begin position="153"/>
        <end position="184"/>
    </location>
</feature>
<dbReference type="PROSITE" id="PS51257">
    <property type="entry name" value="PROKAR_LIPOPROTEIN"/>
    <property type="match status" value="1"/>
</dbReference>
<reference evidence="3" key="1">
    <citation type="journal article" date="2014" name="Int. J. Syst. Evol. Microbiol.">
        <title>Complete genome sequence of Corynebacterium casei LMG S-19264T (=DSM 44701T), isolated from a smear-ripened cheese.</title>
        <authorList>
            <consortium name="US DOE Joint Genome Institute (JGI-PGF)"/>
            <person name="Walter F."/>
            <person name="Albersmeier A."/>
            <person name="Kalinowski J."/>
            <person name="Ruckert C."/>
        </authorList>
    </citation>
    <scope>NUCLEOTIDE SEQUENCE</scope>
    <source>
        <strain evidence="3">JCM 3090</strain>
    </source>
</reference>
<evidence type="ECO:0000313" key="3">
    <source>
        <dbReference type="EMBL" id="GGJ97719.1"/>
    </source>
</evidence>
<keyword evidence="4" id="KW-1185">Reference proteome</keyword>
<keyword evidence="2" id="KW-0732">Signal</keyword>
<protein>
    <recommendedName>
        <fullName evidence="5">Copper chaperone PCu(A)C</fullName>
    </recommendedName>
</protein>